<proteinExistence type="predicted"/>
<sequence length="65" mass="7359">MAKEYFADNARFADLCNNILYGGREVILPENLKERDTTEVLTALGLDKKTIAVQKLRDIFKNASI</sequence>
<evidence type="ECO:0000313" key="2">
    <source>
        <dbReference type="Proteomes" id="UP000285865"/>
    </source>
</evidence>
<dbReference type="AlphaFoldDB" id="A0A414ZJB7"/>
<reference evidence="1 2" key="1">
    <citation type="submission" date="2018-08" db="EMBL/GenBank/DDBJ databases">
        <title>A genome reference for cultivated species of the human gut microbiota.</title>
        <authorList>
            <person name="Zou Y."/>
            <person name="Xue W."/>
            <person name="Luo G."/>
        </authorList>
    </citation>
    <scope>NUCLEOTIDE SEQUENCE [LARGE SCALE GENOMIC DNA]</scope>
    <source>
        <strain evidence="1 2">AM16-11</strain>
    </source>
</reference>
<evidence type="ECO:0000313" key="1">
    <source>
        <dbReference type="EMBL" id="RHI19311.1"/>
    </source>
</evidence>
<protein>
    <submittedName>
        <fullName evidence="1">Transposase</fullName>
    </submittedName>
</protein>
<organism evidence="1 2">
    <name type="scientific">Agathobacter rectalis</name>
    <dbReference type="NCBI Taxonomy" id="39491"/>
    <lineage>
        <taxon>Bacteria</taxon>
        <taxon>Bacillati</taxon>
        <taxon>Bacillota</taxon>
        <taxon>Clostridia</taxon>
        <taxon>Lachnospirales</taxon>
        <taxon>Lachnospiraceae</taxon>
        <taxon>Agathobacter</taxon>
    </lineage>
</organism>
<comment type="caution">
    <text evidence="1">The sequence shown here is derived from an EMBL/GenBank/DDBJ whole genome shotgun (WGS) entry which is preliminary data.</text>
</comment>
<accession>A0A414ZJB7</accession>
<name>A0A414ZJB7_9FIRM</name>
<feature type="non-terminal residue" evidence="1">
    <location>
        <position position="65"/>
    </location>
</feature>
<gene>
    <name evidence="1" type="ORF">DW172_12675</name>
</gene>
<dbReference type="Proteomes" id="UP000285865">
    <property type="component" value="Unassembled WGS sequence"/>
</dbReference>
<dbReference type="EMBL" id="QRKN01000012">
    <property type="protein sequence ID" value="RHI19311.1"/>
    <property type="molecule type" value="Genomic_DNA"/>
</dbReference>